<evidence type="ECO:0000313" key="1">
    <source>
        <dbReference type="EMBL" id="QTD48679.1"/>
    </source>
</evidence>
<dbReference type="InterPro" id="IPR010261">
    <property type="entry name" value="Tir_chaperone"/>
</dbReference>
<dbReference type="GO" id="GO:0030254">
    <property type="term" value="P:protein secretion by the type III secretion system"/>
    <property type="evidence" value="ECO:0007669"/>
    <property type="project" value="InterPro"/>
</dbReference>
<dbReference type="Gene3D" id="3.30.1460.10">
    <property type="match status" value="1"/>
</dbReference>
<dbReference type="Pfam" id="PF05932">
    <property type="entry name" value="CesT"/>
    <property type="match status" value="1"/>
</dbReference>
<gene>
    <name evidence="1" type="ORF">J3U87_24115</name>
</gene>
<keyword evidence="2" id="KW-1185">Reference proteome</keyword>
<dbReference type="RefSeq" id="WP_237378330.1">
    <property type="nucleotide sequence ID" value="NZ_CP071793.1"/>
</dbReference>
<dbReference type="Proteomes" id="UP000663929">
    <property type="component" value="Chromosome"/>
</dbReference>
<evidence type="ECO:0000313" key="2">
    <source>
        <dbReference type="Proteomes" id="UP000663929"/>
    </source>
</evidence>
<reference evidence="1" key="1">
    <citation type="submission" date="2021-03" db="EMBL/GenBank/DDBJ databases">
        <title>Acanthopleuribacteraceae sp. M133.</title>
        <authorList>
            <person name="Wang G."/>
        </authorList>
    </citation>
    <scope>NUCLEOTIDE SEQUENCE</scope>
    <source>
        <strain evidence="1">M133</strain>
    </source>
</reference>
<accession>A0A8A4TF01</accession>
<sequence>MNETMNQINTWLSELGAESGATLTLDEHGCCPLVDADETEMEVHAVPTSDCFFLNAKILALPHTNREQVFYQALTLNLFQQETRGASVAIDPNDESLMLCFSKAVSETDATMFQNIVSNLFQTASHMRRELKVEEVSDPSPSAGDAPWENHQLVNFMNFA</sequence>
<dbReference type="KEGG" id="scor:J3U87_24115"/>
<dbReference type="EMBL" id="CP071793">
    <property type="protein sequence ID" value="QTD48679.1"/>
    <property type="molecule type" value="Genomic_DNA"/>
</dbReference>
<dbReference type="CDD" id="cd17034">
    <property type="entry name" value="T3SC_IA_ShcO1-like"/>
    <property type="match status" value="1"/>
</dbReference>
<dbReference type="SUPFAM" id="SSF69635">
    <property type="entry name" value="Type III secretory system chaperone-like"/>
    <property type="match status" value="1"/>
</dbReference>
<protein>
    <submittedName>
        <fullName evidence="1">CesT family type III secretion system chaperone</fullName>
    </submittedName>
</protein>
<name>A0A8A4TF01_SULCO</name>
<proteinExistence type="predicted"/>
<organism evidence="1 2">
    <name type="scientific">Sulfidibacter corallicola</name>
    <dbReference type="NCBI Taxonomy" id="2818388"/>
    <lineage>
        <taxon>Bacteria</taxon>
        <taxon>Pseudomonadati</taxon>
        <taxon>Acidobacteriota</taxon>
        <taxon>Holophagae</taxon>
        <taxon>Acanthopleuribacterales</taxon>
        <taxon>Acanthopleuribacteraceae</taxon>
        <taxon>Sulfidibacter</taxon>
    </lineage>
</organism>
<dbReference type="AlphaFoldDB" id="A0A8A4TF01"/>